<evidence type="ECO:0000313" key="2">
    <source>
        <dbReference type="Proteomes" id="UP000676565"/>
    </source>
</evidence>
<dbReference type="Proteomes" id="UP000676565">
    <property type="component" value="Unassembled WGS sequence"/>
</dbReference>
<keyword evidence="2" id="KW-1185">Reference proteome</keyword>
<name>A0ABS5C475_9BACT</name>
<dbReference type="RefSeq" id="WP_210663071.1">
    <property type="nucleotide sequence ID" value="NZ_JAGKQQ010000002.1"/>
</dbReference>
<dbReference type="EMBL" id="JAGKQQ010000002">
    <property type="protein sequence ID" value="MBP3960739.1"/>
    <property type="molecule type" value="Genomic_DNA"/>
</dbReference>
<comment type="caution">
    <text evidence="1">The sequence shown here is derived from an EMBL/GenBank/DDBJ whole genome shotgun (WGS) entry which is preliminary data.</text>
</comment>
<proteinExistence type="predicted"/>
<accession>A0ABS5C475</accession>
<protein>
    <submittedName>
        <fullName evidence="1">Uncharacterized protein</fullName>
    </submittedName>
</protein>
<reference evidence="1 2" key="1">
    <citation type="submission" date="2021-04" db="EMBL/GenBank/DDBJ databases">
        <authorList>
            <person name="Ivanova A."/>
        </authorList>
    </citation>
    <scope>NUCLEOTIDE SEQUENCE [LARGE SCALE GENOMIC DNA]</scope>
    <source>
        <strain evidence="1 2">G18</strain>
    </source>
</reference>
<gene>
    <name evidence="1" type="ORF">J8F10_36420</name>
</gene>
<evidence type="ECO:0000313" key="1">
    <source>
        <dbReference type="EMBL" id="MBP3960739.1"/>
    </source>
</evidence>
<sequence>MPTLEELLRASLKGANVKFDQANRDLHATVVEAAKAVEAVTGGKATLRLFPIAKDGTATGYDLCVVTTGQQLRKLTSFTVTGAGYPIARHASLEQTAEQHIKSSEELSSYFRKLASDPDSSLVAYLAYIVRNSLEEE</sequence>
<organism evidence="1 2">
    <name type="scientific">Gemmata palustris</name>
    <dbReference type="NCBI Taxonomy" id="2822762"/>
    <lineage>
        <taxon>Bacteria</taxon>
        <taxon>Pseudomonadati</taxon>
        <taxon>Planctomycetota</taxon>
        <taxon>Planctomycetia</taxon>
        <taxon>Gemmatales</taxon>
        <taxon>Gemmataceae</taxon>
        <taxon>Gemmata</taxon>
    </lineage>
</organism>